<keyword evidence="7" id="KW-1185">Reference proteome</keyword>
<dbReference type="PANTHER" id="PTHR30404:SF0">
    <property type="entry name" value="N-ACETYLMURAMOYL-L-ALANINE AMIDASE AMIC"/>
    <property type="match status" value="1"/>
</dbReference>
<dbReference type="InterPro" id="IPR002508">
    <property type="entry name" value="MurNAc-LAA_cat"/>
</dbReference>
<protein>
    <recommendedName>
        <fullName evidence="2">N-acetylmuramoyl-L-alanine amidase</fullName>
        <ecNumber evidence="2">3.5.1.28</ecNumber>
    </recommendedName>
</protein>
<dbReference type="Pfam" id="PF01520">
    <property type="entry name" value="Amidase_3"/>
    <property type="match status" value="1"/>
</dbReference>
<evidence type="ECO:0000256" key="2">
    <source>
        <dbReference type="ARBA" id="ARBA00011901"/>
    </source>
</evidence>
<accession>A0A2U2DHW7</accession>
<dbReference type="Proteomes" id="UP000245252">
    <property type="component" value="Unassembled WGS sequence"/>
</dbReference>
<dbReference type="Gene3D" id="2.60.40.3500">
    <property type="match status" value="1"/>
</dbReference>
<dbReference type="EC" id="3.5.1.28" evidence="2"/>
<dbReference type="GO" id="GO:0030288">
    <property type="term" value="C:outer membrane-bounded periplasmic space"/>
    <property type="evidence" value="ECO:0007669"/>
    <property type="project" value="TreeGrafter"/>
</dbReference>
<keyword evidence="4" id="KW-0732">Signal</keyword>
<feature type="domain" description="MurNAc-LAA" evidence="5">
    <location>
        <begin position="249"/>
        <end position="403"/>
    </location>
</feature>
<dbReference type="InterPro" id="IPR050695">
    <property type="entry name" value="N-acetylmuramoyl_amidase_3"/>
</dbReference>
<name>A0A2U2DHW7_9HYPH</name>
<evidence type="ECO:0000256" key="1">
    <source>
        <dbReference type="ARBA" id="ARBA00001561"/>
    </source>
</evidence>
<dbReference type="RefSeq" id="WP_109461796.1">
    <property type="nucleotide sequence ID" value="NZ_QFBC01000020.1"/>
</dbReference>
<comment type="catalytic activity">
    <reaction evidence="1">
        <text>Hydrolyzes the link between N-acetylmuramoyl residues and L-amino acid residues in certain cell-wall glycopeptides.</text>
        <dbReference type="EC" id="3.5.1.28"/>
    </reaction>
</comment>
<dbReference type="OrthoDB" id="9806267at2"/>
<evidence type="ECO:0000256" key="3">
    <source>
        <dbReference type="ARBA" id="ARBA00022801"/>
    </source>
</evidence>
<dbReference type="InterPro" id="IPR021731">
    <property type="entry name" value="AMIN_dom"/>
</dbReference>
<dbReference type="SMART" id="SM00646">
    <property type="entry name" value="Ami_3"/>
    <property type="match status" value="1"/>
</dbReference>
<evidence type="ECO:0000313" key="7">
    <source>
        <dbReference type="Proteomes" id="UP000245252"/>
    </source>
</evidence>
<keyword evidence="3" id="KW-0378">Hydrolase</keyword>
<sequence length="414" mass="44829">MAGSGRIGRFGTQQSSFFLSLLFFVLASFPAAAAAEPSEPLLAYGARIAGDNARTRIVIDFDRELKVSVHYVADPVRVIVDLPRTAFGFAADDLAPRGLFTDIRYGAMDEHSARIVLTASRPVRLAMAEVQADEGGKGYRLVLDAETVTEDGFGKLLQAQDWQDTLATAETASAALSEDGAPDSRFVIAVDAGHGGIDAGAVGSDSKIEEKTVTLSFARTFVERLNREPGIEAFLTRDKDKFLSLSERVQIARGRHANLLISLHADTLRQRNIRGATVYTISDTASDSLAADLAKRENLSDEIAGVALSSEPAAVADILLDLTRRETQAFSIAMARAVVSSFEGQVSLINNPHRYAGFRVLQAPDMPSILLELGFLSNLEDEKLLVDEKWREKVADLLTAAVRRYRERTVSGGG</sequence>
<evidence type="ECO:0000313" key="6">
    <source>
        <dbReference type="EMBL" id="PWE52899.1"/>
    </source>
</evidence>
<comment type="caution">
    <text evidence="6">The sequence shown here is derived from an EMBL/GenBank/DDBJ whole genome shotgun (WGS) entry which is preliminary data.</text>
</comment>
<feature type="signal peptide" evidence="4">
    <location>
        <begin position="1"/>
        <end position="34"/>
    </location>
</feature>
<dbReference type="EMBL" id="QFBC01000020">
    <property type="protein sequence ID" value="PWE52899.1"/>
    <property type="molecule type" value="Genomic_DNA"/>
</dbReference>
<evidence type="ECO:0000256" key="4">
    <source>
        <dbReference type="SAM" id="SignalP"/>
    </source>
</evidence>
<organism evidence="6 7">
    <name type="scientific">Metarhizobium album</name>
    <dbReference type="NCBI Taxonomy" id="2182425"/>
    <lineage>
        <taxon>Bacteria</taxon>
        <taxon>Pseudomonadati</taxon>
        <taxon>Pseudomonadota</taxon>
        <taxon>Alphaproteobacteria</taxon>
        <taxon>Hyphomicrobiales</taxon>
        <taxon>Rhizobiaceae</taxon>
        <taxon>Metarhizobium</taxon>
    </lineage>
</organism>
<evidence type="ECO:0000259" key="5">
    <source>
        <dbReference type="SMART" id="SM00646"/>
    </source>
</evidence>
<dbReference type="PANTHER" id="PTHR30404">
    <property type="entry name" value="N-ACETYLMURAMOYL-L-ALANINE AMIDASE"/>
    <property type="match status" value="1"/>
</dbReference>
<reference evidence="6 7" key="1">
    <citation type="submission" date="2018-05" db="EMBL/GenBank/DDBJ databases">
        <title>The draft genome of strain NS-104.</title>
        <authorList>
            <person name="Hang P."/>
            <person name="Jiang J."/>
        </authorList>
    </citation>
    <scope>NUCLEOTIDE SEQUENCE [LARGE SCALE GENOMIC DNA]</scope>
    <source>
        <strain evidence="6 7">NS-104</strain>
    </source>
</reference>
<dbReference type="SUPFAM" id="SSF53187">
    <property type="entry name" value="Zn-dependent exopeptidases"/>
    <property type="match status" value="1"/>
</dbReference>
<feature type="chain" id="PRO_5015403341" description="N-acetylmuramoyl-L-alanine amidase" evidence="4">
    <location>
        <begin position="35"/>
        <end position="414"/>
    </location>
</feature>
<dbReference type="CDD" id="cd02696">
    <property type="entry name" value="MurNAc-LAA"/>
    <property type="match status" value="1"/>
</dbReference>
<dbReference type="Gene3D" id="3.40.630.40">
    <property type="entry name" value="Zn-dependent exopeptidases"/>
    <property type="match status" value="1"/>
</dbReference>
<dbReference type="Pfam" id="PF11741">
    <property type="entry name" value="AMIN"/>
    <property type="match status" value="1"/>
</dbReference>
<dbReference type="GO" id="GO:0009253">
    <property type="term" value="P:peptidoglycan catabolic process"/>
    <property type="evidence" value="ECO:0007669"/>
    <property type="project" value="InterPro"/>
</dbReference>
<gene>
    <name evidence="6" type="ORF">DEM27_28835</name>
</gene>
<dbReference type="GO" id="GO:0008745">
    <property type="term" value="F:N-acetylmuramoyl-L-alanine amidase activity"/>
    <property type="evidence" value="ECO:0007669"/>
    <property type="project" value="UniProtKB-EC"/>
</dbReference>
<proteinExistence type="predicted"/>
<dbReference type="AlphaFoldDB" id="A0A2U2DHW7"/>